<dbReference type="AlphaFoldDB" id="A0A0V0QPP7"/>
<evidence type="ECO:0000256" key="1">
    <source>
        <dbReference type="SAM" id="Coils"/>
    </source>
</evidence>
<sequence>MKKKQNQVLKVILFFICVIYKGNGLNALLQQRLKDVQNNKNGNYKDYSNRDIEFYLNYMPKQKNNSYYKPQLLTNYLFLQKQLTRKYIKIQEMKENYEQMYEQQQKLQIEIENNIIQSDQNKIKDSKDSHNKRKLTNYIKTILISCDQNSYDYQLPAYLENQQNTEKPSNFTHLSLGNRYKWR</sequence>
<feature type="coiled-coil region" evidence="1">
    <location>
        <begin position="80"/>
        <end position="114"/>
    </location>
</feature>
<keyword evidence="1" id="KW-0175">Coiled coil</keyword>
<proteinExistence type="predicted"/>
<organism evidence="2 3">
    <name type="scientific">Pseudocohnilembus persalinus</name>
    <name type="common">Ciliate</name>
    <dbReference type="NCBI Taxonomy" id="266149"/>
    <lineage>
        <taxon>Eukaryota</taxon>
        <taxon>Sar</taxon>
        <taxon>Alveolata</taxon>
        <taxon>Ciliophora</taxon>
        <taxon>Intramacronucleata</taxon>
        <taxon>Oligohymenophorea</taxon>
        <taxon>Scuticociliatia</taxon>
        <taxon>Philasterida</taxon>
        <taxon>Pseudocohnilembidae</taxon>
        <taxon>Pseudocohnilembus</taxon>
    </lineage>
</organism>
<gene>
    <name evidence="2" type="ORF">PPERSA_11394</name>
</gene>
<dbReference type="InParanoid" id="A0A0V0QPP7"/>
<accession>A0A0V0QPP7</accession>
<reference evidence="2 3" key="1">
    <citation type="journal article" date="2015" name="Sci. Rep.">
        <title>Genome of the facultative scuticociliatosis pathogen Pseudocohnilembus persalinus provides insight into its virulence through horizontal gene transfer.</title>
        <authorList>
            <person name="Xiong J."/>
            <person name="Wang G."/>
            <person name="Cheng J."/>
            <person name="Tian M."/>
            <person name="Pan X."/>
            <person name="Warren A."/>
            <person name="Jiang C."/>
            <person name="Yuan D."/>
            <person name="Miao W."/>
        </authorList>
    </citation>
    <scope>NUCLEOTIDE SEQUENCE [LARGE SCALE GENOMIC DNA]</scope>
    <source>
        <strain evidence="2">36N120E</strain>
    </source>
</reference>
<evidence type="ECO:0000313" key="2">
    <source>
        <dbReference type="EMBL" id="KRX04270.1"/>
    </source>
</evidence>
<dbReference type="EMBL" id="LDAU01000120">
    <property type="protein sequence ID" value="KRX04270.1"/>
    <property type="molecule type" value="Genomic_DNA"/>
</dbReference>
<name>A0A0V0QPP7_PSEPJ</name>
<dbReference type="Proteomes" id="UP000054937">
    <property type="component" value="Unassembled WGS sequence"/>
</dbReference>
<evidence type="ECO:0000313" key="3">
    <source>
        <dbReference type="Proteomes" id="UP000054937"/>
    </source>
</evidence>
<keyword evidence="3" id="KW-1185">Reference proteome</keyword>
<protein>
    <submittedName>
        <fullName evidence="2">Uncharacterized protein</fullName>
    </submittedName>
</protein>
<comment type="caution">
    <text evidence="2">The sequence shown here is derived from an EMBL/GenBank/DDBJ whole genome shotgun (WGS) entry which is preliminary data.</text>
</comment>